<evidence type="ECO:0000313" key="2">
    <source>
        <dbReference type="EMBL" id="TNN22329.1"/>
    </source>
</evidence>
<name>A0A4Z2E0S2_9TELE</name>
<keyword evidence="3" id="KW-1185">Reference proteome</keyword>
<dbReference type="EMBL" id="SRLO01023056">
    <property type="protein sequence ID" value="TNN22329.1"/>
    <property type="molecule type" value="Genomic_DNA"/>
</dbReference>
<evidence type="ECO:0000256" key="1">
    <source>
        <dbReference type="SAM" id="MobiDB-lite"/>
    </source>
</evidence>
<gene>
    <name evidence="2" type="ORF">EYF80_067557</name>
</gene>
<organism evidence="2 3">
    <name type="scientific">Liparis tanakae</name>
    <name type="common">Tanaka's snailfish</name>
    <dbReference type="NCBI Taxonomy" id="230148"/>
    <lineage>
        <taxon>Eukaryota</taxon>
        <taxon>Metazoa</taxon>
        <taxon>Chordata</taxon>
        <taxon>Craniata</taxon>
        <taxon>Vertebrata</taxon>
        <taxon>Euteleostomi</taxon>
        <taxon>Actinopterygii</taxon>
        <taxon>Neopterygii</taxon>
        <taxon>Teleostei</taxon>
        <taxon>Neoteleostei</taxon>
        <taxon>Acanthomorphata</taxon>
        <taxon>Eupercaria</taxon>
        <taxon>Perciformes</taxon>
        <taxon>Cottioidei</taxon>
        <taxon>Cottales</taxon>
        <taxon>Liparidae</taxon>
        <taxon>Liparis</taxon>
    </lineage>
</organism>
<dbReference type="AlphaFoldDB" id="A0A4Z2E0S2"/>
<proteinExistence type="predicted"/>
<dbReference type="Proteomes" id="UP000314294">
    <property type="component" value="Unassembled WGS sequence"/>
</dbReference>
<sequence>MTAAPTPPLLDRPRPGRINGDGVSVHQRSMPRRSPVHPELVVNSSSSSSGAPPASRGHQGGVSVPICRGARAPPMTLV</sequence>
<protein>
    <submittedName>
        <fullName evidence="2">Uncharacterized protein</fullName>
    </submittedName>
</protein>
<comment type="caution">
    <text evidence="2">The sequence shown here is derived from an EMBL/GenBank/DDBJ whole genome shotgun (WGS) entry which is preliminary data.</text>
</comment>
<accession>A0A4Z2E0S2</accession>
<evidence type="ECO:0000313" key="3">
    <source>
        <dbReference type="Proteomes" id="UP000314294"/>
    </source>
</evidence>
<reference evidence="2 3" key="1">
    <citation type="submission" date="2019-03" db="EMBL/GenBank/DDBJ databases">
        <title>First draft genome of Liparis tanakae, snailfish: a comprehensive survey of snailfish specific genes.</title>
        <authorList>
            <person name="Kim W."/>
            <person name="Song I."/>
            <person name="Jeong J.-H."/>
            <person name="Kim D."/>
            <person name="Kim S."/>
            <person name="Ryu S."/>
            <person name="Song J.Y."/>
            <person name="Lee S.K."/>
        </authorList>
    </citation>
    <scope>NUCLEOTIDE SEQUENCE [LARGE SCALE GENOMIC DNA]</scope>
    <source>
        <tissue evidence="2">Muscle</tissue>
    </source>
</reference>
<feature type="compositionally biased region" description="Pro residues" evidence="1">
    <location>
        <begin position="1"/>
        <end position="10"/>
    </location>
</feature>
<feature type="region of interest" description="Disordered" evidence="1">
    <location>
        <begin position="1"/>
        <end position="78"/>
    </location>
</feature>